<dbReference type="EMBL" id="JARKIE010000048">
    <property type="protein sequence ID" value="KAJ7693054.1"/>
    <property type="molecule type" value="Genomic_DNA"/>
</dbReference>
<feature type="compositionally biased region" description="Polar residues" evidence="1">
    <location>
        <begin position="151"/>
        <end position="160"/>
    </location>
</feature>
<sequence length="570" mass="62808">MSVCAGLPLEARNFEPRPPRQNATPPRRLTRPLGVVHGLPVAVVFHSDLKSEDHRADEDHDHSCRDGCGDGEVLPGWRRHKLCPSPSGAAVRSARPLRGPRWRRAIGAICDVRWSRRGSHVILGLGFRSGLGYLETARQRSRRSLPLRRCTNPTPDTQQGRLGESRSLLGRPSRGPEYVPRRWLLGHGPPDQKGGGPVSEKVSISEDLTRMLFGFYRALRRERRQSLLAFGRAPDTFPPRSVGSCRFCAALIHLGLLSGEYAELLSVSKLQEFSQAIDSVDRRRFHWQLVFTRSSRAAEYAGSVYGFKLQKSRLGLQTEIPLAPRFSRRVGKIRSPGHPVDFSALGSSSGDAGKPSLAAPLISAARGASIQLQLGTGVCIFHLDTRLAARIISTEFPSRDFQHLQGYTELKEGPSPPLSALLVNGHTSSGELARRGRPANPRSSGSQESKGAGLRVEHPVAFDALGFRSLFILLNRSCRSRQCRAQFCSFRPKTIRIQPPCRNTILETSLGSLPLTRHGPCAITAREHSFSLETKMILNLDDKNAGPSTSGQIEASSVHRLLNVRCHNHD</sequence>
<feature type="region of interest" description="Disordered" evidence="1">
    <location>
        <begin position="144"/>
        <end position="200"/>
    </location>
</feature>
<gene>
    <name evidence="2" type="ORF">B0H17DRAFT_1132758</name>
</gene>
<keyword evidence="3" id="KW-1185">Reference proteome</keyword>
<feature type="region of interest" description="Disordered" evidence="1">
    <location>
        <begin position="429"/>
        <end position="453"/>
    </location>
</feature>
<accession>A0AAD7DJ97</accession>
<evidence type="ECO:0000256" key="1">
    <source>
        <dbReference type="SAM" id="MobiDB-lite"/>
    </source>
</evidence>
<dbReference type="Proteomes" id="UP001221757">
    <property type="component" value="Unassembled WGS sequence"/>
</dbReference>
<dbReference type="AlphaFoldDB" id="A0AAD7DJ97"/>
<evidence type="ECO:0000313" key="2">
    <source>
        <dbReference type="EMBL" id="KAJ7693054.1"/>
    </source>
</evidence>
<organism evidence="2 3">
    <name type="scientific">Mycena rosella</name>
    <name type="common">Pink bonnet</name>
    <name type="synonym">Agaricus rosellus</name>
    <dbReference type="NCBI Taxonomy" id="1033263"/>
    <lineage>
        <taxon>Eukaryota</taxon>
        <taxon>Fungi</taxon>
        <taxon>Dikarya</taxon>
        <taxon>Basidiomycota</taxon>
        <taxon>Agaricomycotina</taxon>
        <taxon>Agaricomycetes</taxon>
        <taxon>Agaricomycetidae</taxon>
        <taxon>Agaricales</taxon>
        <taxon>Marasmiineae</taxon>
        <taxon>Mycenaceae</taxon>
        <taxon>Mycena</taxon>
    </lineage>
</organism>
<evidence type="ECO:0000313" key="3">
    <source>
        <dbReference type="Proteomes" id="UP001221757"/>
    </source>
</evidence>
<protein>
    <submittedName>
        <fullName evidence="2">Uncharacterized protein</fullName>
    </submittedName>
</protein>
<name>A0AAD7DJ97_MYCRO</name>
<feature type="region of interest" description="Disordered" evidence="1">
    <location>
        <begin position="1"/>
        <end position="31"/>
    </location>
</feature>
<proteinExistence type="predicted"/>
<comment type="caution">
    <text evidence="2">The sequence shown here is derived from an EMBL/GenBank/DDBJ whole genome shotgun (WGS) entry which is preliminary data.</text>
</comment>
<reference evidence="2" key="1">
    <citation type="submission" date="2023-03" db="EMBL/GenBank/DDBJ databases">
        <title>Massive genome expansion in bonnet fungi (Mycena s.s.) driven by repeated elements and novel gene families across ecological guilds.</title>
        <authorList>
            <consortium name="Lawrence Berkeley National Laboratory"/>
            <person name="Harder C.B."/>
            <person name="Miyauchi S."/>
            <person name="Viragh M."/>
            <person name="Kuo A."/>
            <person name="Thoen E."/>
            <person name="Andreopoulos B."/>
            <person name="Lu D."/>
            <person name="Skrede I."/>
            <person name="Drula E."/>
            <person name="Henrissat B."/>
            <person name="Morin E."/>
            <person name="Kohler A."/>
            <person name="Barry K."/>
            <person name="LaButti K."/>
            <person name="Morin E."/>
            <person name="Salamov A."/>
            <person name="Lipzen A."/>
            <person name="Mereny Z."/>
            <person name="Hegedus B."/>
            <person name="Baldrian P."/>
            <person name="Stursova M."/>
            <person name="Weitz H."/>
            <person name="Taylor A."/>
            <person name="Grigoriev I.V."/>
            <person name="Nagy L.G."/>
            <person name="Martin F."/>
            <person name="Kauserud H."/>
        </authorList>
    </citation>
    <scope>NUCLEOTIDE SEQUENCE</scope>
    <source>
        <strain evidence="2">CBHHK067</strain>
    </source>
</reference>